<keyword evidence="11" id="KW-1133">Transmembrane helix</keyword>
<dbReference type="InterPro" id="IPR005467">
    <property type="entry name" value="His_kinase_dom"/>
</dbReference>
<evidence type="ECO:0000256" key="6">
    <source>
        <dbReference type="ARBA" id="ARBA00022777"/>
    </source>
</evidence>
<organism evidence="14 15">
    <name type="scientific">Pseudohoeflea coraliihabitans</name>
    <dbReference type="NCBI Taxonomy" id="2860393"/>
    <lineage>
        <taxon>Bacteria</taxon>
        <taxon>Pseudomonadati</taxon>
        <taxon>Pseudomonadota</taxon>
        <taxon>Alphaproteobacteria</taxon>
        <taxon>Hyphomicrobiales</taxon>
        <taxon>Rhizobiaceae</taxon>
        <taxon>Pseudohoeflea</taxon>
    </lineage>
</organism>
<proteinExistence type="predicted"/>
<evidence type="ECO:0000256" key="10">
    <source>
        <dbReference type="SAM" id="MobiDB-lite"/>
    </source>
</evidence>
<dbReference type="InterPro" id="IPR001789">
    <property type="entry name" value="Sig_transdc_resp-reg_receiver"/>
</dbReference>
<feature type="modified residue" description="4-aspartylphosphate" evidence="9">
    <location>
        <position position="812"/>
    </location>
</feature>
<evidence type="ECO:0000256" key="5">
    <source>
        <dbReference type="ARBA" id="ARBA00022741"/>
    </source>
</evidence>
<dbReference type="SMART" id="SM00387">
    <property type="entry name" value="HATPase_c"/>
    <property type="match status" value="1"/>
</dbReference>
<evidence type="ECO:0000259" key="12">
    <source>
        <dbReference type="PROSITE" id="PS50109"/>
    </source>
</evidence>
<dbReference type="CDD" id="cd00082">
    <property type="entry name" value="HisKA"/>
    <property type="match status" value="1"/>
</dbReference>
<dbReference type="NCBIfam" id="NF046020">
    <property type="entry name" value="HisKinCckABruc"/>
    <property type="match status" value="1"/>
</dbReference>
<dbReference type="RefSeq" id="WP_219202008.1">
    <property type="nucleotide sequence ID" value="NZ_JAHWQX010000003.1"/>
</dbReference>
<dbReference type="CDD" id="cd00130">
    <property type="entry name" value="PAS"/>
    <property type="match status" value="2"/>
</dbReference>
<dbReference type="InterPro" id="IPR013767">
    <property type="entry name" value="PAS_fold"/>
</dbReference>
<comment type="catalytic activity">
    <reaction evidence="1">
        <text>ATP + protein L-histidine = ADP + protein N-phospho-L-histidine.</text>
        <dbReference type="EC" id="2.7.13.3"/>
    </reaction>
</comment>
<feature type="transmembrane region" description="Helical" evidence="11">
    <location>
        <begin position="56"/>
        <end position="78"/>
    </location>
</feature>
<sequence>MNETTPSPGPITPLVDRGTKPRSILRLLLLAAIMIGTSIFFFLFQDRLDNEMMLAILGALAVIGIFFLVSMVIGFIAITPKSQSDPLARAFMDSHTEGVLVTDSRDRVIYANAAYGALTGQTKNTDVQSVEALLARFKDSSEAVYRLANAMRAGGSGQEEFRMVQPLAGGGQGRPAWYRLRGRPFPNPEGGESLLGWQLSDITGERTEQELVFKELQHAIDYLDHAPVGFFSADRDGGIAYINATLADWLGIDLTAFAPGKVMLRDLVAGSGMALIESVQAEPGLNRTAQLDLDLLKANGQSLPVRMIHRVTAARDGAPGESRTIVISREEGENRLDAAHAEMRFTRFFNNTPMAIASVDGGGRILRTNGPFLQMFSGVVGRDDLDRGVLFENVLRDGDRPSFREALAQAADKQGKIAPIDGRDPASDERHFRYYVNAVIDHNEETPEETAIIYAVETTEQKALEAQMAQTQKMNAVGTLAGGIAHDFNNVLTAILLSADHLLLSLRPSDASFADLMEIKRNANRAAVLVRQLLAFSRKQTMRPTVLSMTDVIGDLRMLIDRLTGTHVKLALEFGRDLWPVKTDLGQFEQVLINLAVNARDAMPEGGTITVRTRNVDRAESEALNYRGMEPGDFVLIEVQDEGTGIAPDVLEKIFEPFFTTKEVGKGTGLGLSMVYGIVKQSGGYIFPESNVGEGTVFRIFLPRHIDEAGDGEADGTQRSGSADAAMAVANGESAGRGAASPGGAAKAATEPGDLTGGSAVVLLVEDEEAVRRGGKRMLEARGYVVHEAENGVEALEVLAELDGAIDIVVSDVVMPEMDGPTLLRELRKDYPDMKFIFVSGYAEDAFAKNLPEDAKFGFLPKPFSLKQLAIAVKEMLEGEE</sequence>
<accession>A0ABS6WQ31</accession>
<dbReference type="Pfam" id="PF00072">
    <property type="entry name" value="Response_reg"/>
    <property type="match status" value="1"/>
</dbReference>
<keyword evidence="3 9" id="KW-0597">Phosphoprotein</keyword>
<evidence type="ECO:0000256" key="8">
    <source>
        <dbReference type="ARBA" id="ARBA00023012"/>
    </source>
</evidence>
<dbReference type="PANTHER" id="PTHR43065:SF42">
    <property type="entry name" value="TWO-COMPONENT SENSOR PPRA"/>
    <property type="match status" value="1"/>
</dbReference>
<evidence type="ECO:0000256" key="2">
    <source>
        <dbReference type="ARBA" id="ARBA00012438"/>
    </source>
</evidence>
<dbReference type="EC" id="2.7.13.3" evidence="2"/>
<keyword evidence="5" id="KW-0547">Nucleotide-binding</keyword>
<dbReference type="EMBL" id="JAHWQX010000003">
    <property type="protein sequence ID" value="MBW3098071.1"/>
    <property type="molecule type" value="Genomic_DNA"/>
</dbReference>
<feature type="domain" description="Response regulatory" evidence="13">
    <location>
        <begin position="761"/>
        <end position="877"/>
    </location>
</feature>
<dbReference type="SMART" id="SM00448">
    <property type="entry name" value="REC"/>
    <property type="match status" value="1"/>
</dbReference>
<feature type="transmembrane region" description="Helical" evidence="11">
    <location>
        <begin position="24"/>
        <end position="44"/>
    </location>
</feature>
<dbReference type="InterPro" id="IPR000014">
    <property type="entry name" value="PAS"/>
</dbReference>
<keyword evidence="15" id="KW-1185">Reference proteome</keyword>
<evidence type="ECO:0000313" key="15">
    <source>
        <dbReference type="Proteomes" id="UP001430804"/>
    </source>
</evidence>
<dbReference type="InterPro" id="IPR003661">
    <property type="entry name" value="HisK_dim/P_dom"/>
</dbReference>
<evidence type="ECO:0000256" key="7">
    <source>
        <dbReference type="ARBA" id="ARBA00022840"/>
    </source>
</evidence>
<evidence type="ECO:0000256" key="3">
    <source>
        <dbReference type="ARBA" id="ARBA00022553"/>
    </source>
</evidence>
<reference evidence="14" key="1">
    <citation type="submission" date="2021-07" db="EMBL/GenBank/DDBJ databases">
        <title>Pseudohoeflea marina sp. nov. a polyhydroxyalcanoate-producing bacterium.</title>
        <authorList>
            <person name="Zheng W."/>
            <person name="Yu S."/>
            <person name="Huang Y."/>
        </authorList>
    </citation>
    <scope>NUCLEOTIDE SEQUENCE</scope>
    <source>
        <strain evidence="14">DP4N28-3</strain>
    </source>
</reference>
<dbReference type="Pfam" id="PF02518">
    <property type="entry name" value="HATPase_c"/>
    <property type="match status" value="1"/>
</dbReference>
<keyword evidence="4" id="KW-0808">Transferase</keyword>
<dbReference type="PROSITE" id="PS50109">
    <property type="entry name" value="HIS_KIN"/>
    <property type="match status" value="1"/>
</dbReference>
<keyword evidence="6" id="KW-0418">Kinase</keyword>
<evidence type="ECO:0000256" key="9">
    <source>
        <dbReference type="PROSITE-ProRule" id="PRU00169"/>
    </source>
</evidence>
<dbReference type="PANTHER" id="PTHR43065">
    <property type="entry name" value="SENSOR HISTIDINE KINASE"/>
    <property type="match status" value="1"/>
</dbReference>
<keyword evidence="11" id="KW-0472">Membrane</keyword>
<dbReference type="SMART" id="SM00388">
    <property type="entry name" value="HisKA"/>
    <property type="match status" value="1"/>
</dbReference>
<evidence type="ECO:0000313" key="14">
    <source>
        <dbReference type="EMBL" id="MBW3098071.1"/>
    </source>
</evidence>
<evidence type="ECO:0000256" key="11">
    <source>
        <dbReference type="SAM" id="Phobius"/>
    </source>
</evidence>
<comment type="caution">
    <text evidence="14">The sequence shown here is derived from an EMBL/GenBank/DDBJ whole genome shotgun (WGS) entry which is preliminary data.</text>
</comment>
<feature type="compositionally biased region" description="Low complexity" evidence="10">
    <location>
        <begin position="733"/>
        <end position="749"/>
    </location>
</feature>
<evidence type="ECO:0000259" key="13">
    <source>
        <dbReference type="PROSITE" id="PS50110"/>
    </source>
</evidence>
<evidence type="ECO:0000256" key="4">
    <source>
        <dbReference type="ARBA" id="ARBA00022679"/>
    </source>
</evidence>
<dbReference type="Pfam" id="PF00989">
    <property type="entry name" value="PAS"/>
    <property type="match status" value="1"/>
</dbReference>
<keyword evidence="8" id="KW-0902">Two-component regulatory system</keyword>
<keyword evidence="7" id="KW-0067">ATP-binding</keyword>
<dbReference type="Pfam" id="PF13188">
    <property type="entry name" value="PAS_8"/>
    <property type="match status" value="1"/>
</dbReference>
<gene>
    <name evidence="14" type="ORF">KY465_12335</name>
</gene>
<evidence type="ECO:0000256" key="1">
    <source>
        <dbReference type="ARBA" id="ARBA00000085"/>
    </source>
</evidence>
<feature type="domain" description="Histidine kinase" evidence="12">
    <location>
        <begin position="483"/>
        <end position="706"/>
    </location>
</feature>
<name>A0ABS6WQ31_9HYPH</name>
<protein>
    <recommendedName>
        <fullName evidence="2">histidine kinase</fullName>
        <ecNumber evidence="2">2.7.13.3</ecNumber>
    </recommendedName>
</protein>
<dbReference type="Proteomes" id="UP001430804">
    <property type="component" value="Unassembled WGS sequence"/>
</dbReference>
<dbReference type="PROSITE" id="PS50110">
    <property type="entry name" value="RESPONSE_REGULATORY"/>
    <property type="match status" value="1"/>
</dbReference>
<keyword evidence="11" id="KW-0812">Transmembrane</keyword>
<dbReference type="InterPro" id="IPR003594">
    <property type="entry name" value="HATPase_dom"/>
</dbReference>
<feature type="region of interest" description="Disordered" evidence="10">
    <location>
        <begin position="733"/>
        <end position="752"/>
    </location>
</feature>
<dbReference type="SMART" id="SM00091">
    <property type="entry name" value="PAS"/>
    <property type="match status" value="3"/>
</dbReference>